<evidence type="ECO:0000313" key="1">
    <source>
        <dbReference type="EMBL" id="WDI32262.1"/>
    </source>
</evidence>
<dbReference type="InterPro" id="IPR018641">
    <property type="entry name" value="Trfase_1_rSAM/seldom-assoc"/>
</dbReference>
<evidence type="ECO:0000313" key="2">
    <source>
        <dbReference type="Proteomes" id="UP001214043"/>
    </source>
</evidence>
<sequence>MRGTVVVFVKAPVAGRVKTRLGVEIGMARAAALFRIMMNNTIAEAEKGRWRTVLAVDPPSAAHQDARFWPRRLPRVVQGRGDLGERMKRVFDVMPPGPVVIIGADAPEMRTRHLREAFDKLRGADAVFGPAEDGGYWLIGLARRRAAPDLFDGVRWSTKHALKDTLKTLPEKFDVRMLETLRDIDHAADLKHLARHVAKR</sequence>
<keyword evidence="2" id="KW-1185">Reference proteome</keyword>
<dbReference type="RefSeq" id="WP_274494181.1">
    <property type="nucleotide sequence ID" value="NZ_CP118166.1"/>
</dbReference>
<dbReference type="SUPFAM" id="SSF53448">
    <property type="entry name" value="Nucleotide-diphospho-sugar transferases"/>
    <property type="match status" value="1"/>
</dbReference>
<dbReference type="PANTHER" id="PTHR36529">
    <property type="entry name" value="SLL1095 PROTEIN"/>
    <property type="match status" value="1"/>
</dbReference>
<dbReference type="Gene3D" id="3.90.550.10">
    <property type="entry name" value="Spore Coat Polysaccharide Biosynthesis Protein SpsA, Chain A"/>
    <property type="match status" value="1"/>
</dbReference>
<reference evidence="1" key="1">
    <citation type="submission" date="2023-02" db="EMBL/GenBank/DDBJ databases">
        <title>Genome sequence of Hyphococcus flavus.</title>
        <authorList>
            <person name="Rong J.-C."/>
            <person name="Zhao Q."/>
            <person name="Yi M."/>
            <person name="Wu J.-Y."/>
        </authorList>
    </citation>
    <scope>NUCLEOTIDE SEQUENCE</scope>
    <source>
        <strain evidence="1">MCCC 1K03223</strain>
    </source>
</reference>
<dbReference type="Proteomes" id="UP001214043">
    <property type="component" value="Chromosome"/>
</dbReference>
<dbReference type="EMBL" id="CP118166">
    <property type="protein sequence ID" value="WDI32262.1"/>
    <property type="molecule type" value="Genomic_DNA"/>
</dbReference>
<name>A0AAF0CHU2_9PROT</name>
<dbReference type="NCBIfam" id="TIGR04282">
    <property type="entry name" value="glyco_like_cofC"/>
    <property type="match status" value="1"/>
</dbReference>
<dbReference type="PANTHER" id="PTHR36529:SF1">
    <property type="entry name" value="GLYCOSYLTRANSFERASE"/>
    <property type="match status" value="1"/>
</dbReference>
<gene>
    <name evidence="1" type="ORF">PUV54_03530</name>
</gene>
<protein>
    <submittedName>
        <fullName evidence="1">TIGR04282 family arsenosugar biosynthesis glycosyltransferase</fullName>
    </submittedName>
</protein>
<dbReference type="Pfam" id="PF09837">
    <property type="entry name" value="DUF2064"/>
    <property type="match status" value="1"/>
</dbReference>
<dbReference type="InterPro" id="IPR029044">
    <property type="entry name" value="Nucleotide-diphossugar_trans"/>
</dbReference>
<organism evidence="1 2">
    <name type="scientific">Hyphococcus flavus</name>
    <dbReference type="NCBI Taxonomy" id="1866326"/>
    <lineage>
        <taxon>Bacteria</taxon>
        <taxon>Pseudomonadati</taxon>
        <taxon>Pseudomonadota</taxon>
        <taxon>Alphaproteobacteria</taxon>
        <taxon>Parvularculales</taxon>
        <taxon>Parvularculaceae</taxon>
        <taxon>Hyphococcus</taxon>
    </lineage>
</organism>
<proteinExistence type="predicted"/>
<accession>A0AAF0CHU2</accession>
<dbReference type="AlphaFoldDB" id="A0AAF0CHU2"/>
<dbReference type="KEGG" id="hfl:PUV54_03530"/>